<evidence type="ECO:0000313" key="1">
    <source>
        <dbReference type="EMBL" id="GBP83415.1"/>
    </source>
</evidence>
<organism evidence="1 2">
    <name type="scientific">Eumeta variegata</name>
    <name type="common">Bagworm moth</name>
    <name type="synonym">Eumeta japonica</name>
    <dbReference type="NCBI Taxonomy" id="151549"/>
    <lineage>
        <taxon>Eukaryota</taxon>
        <taxon>Metazoa</taxon>
        <taxon>Ecdysozoa</taxon>
        <taxon>Arthropoda</taxon>
        <taxon>Hexapoda</taxon>
        <taxon>Insecta</taxon>
        <taxon>Pterygota</taxon>
        <taxon>Neoptera</taxon>
        <taxon>Endopterygota</taxon>
        <taxon>Lepidoptera</taxon>
        <taxon>Glossata</taxon>
        <taxon>Ditrysia</taxon>
        <taxon>Tineoidea</taxon>
        <taxon>Psychidae</taxon>
        <taxon>Oiketicinae</taxon>
        <taxon>Eumeta</taxon>
    </lineage>
</organism>
<accession>A0A4C1Z9X1</accession>
<dbReference type="AlphaFoldDB" id="A0A4C1Z9X1"/>
<sequence length="105" mass="11930">MPEERRRRGKLNLCKASGGFQRKQSYKCDYKRQPLDTEARGHARDAIQTRFLADRSQSQCLKEGSRSEGHNRGGVQVLVWIRNDGSVELHEYQLPAGAGIRATFV</sequence>
<proteinExistence type="predicted"/>
<name>A0A4C1Z9X1_EUMVA</name>
<dbReference type="Proteomes" id="UP000299102">
    <property type="component" value="Unassembled WGS sequence"/>
</dbReference>
<reference evidence="1 2" key="1">
    <citation type="journal article" date="2019" name="Commun. Biol.">
        <title>The bagworm genome reveals a unique fibroin gene that provides high tensile strength.</title>
        <authorList>
            <person name="Kono N."/>
            <person name="Nakamura H."/>
            <person name="Ohtoshi R."/>
            <person name="Tomita M."/>
            <person name="Numata K."/>
            <person name="Arakawa K."/>
        </authorList>
    </citation>
    <scope>NUCLEOTIDE SEQUENCE [LARGE SCALE GENOMIC DNA]</scope>
</reference>
<gene>
    <name evidence="1" type="ORF">EVAR_62429_1</name>
</gene>
<keyword evidence="2" id="KW-1185">Reference proteome</keyword>
<protein>
    <submittedName>
        <fullName evidence="1">Uncharacterized protein</fullName>
    </submittedName>
</protein>
<dbReference type="EMBL" id="BGZK01001620">
    <property type="protein sequence ID" value="GBP83415.1"/>
    <property type="molecule type" value="Genomic_DNA"/>
</dbReference>
<comment type="caution">
    <text evidence="1">The sequence shown here is derived from an EMBL/GenBank/DDBJ whole genome shotgun (WGS) entry which is preliminary data.</text>
</comment>
<evidence type="ECO:0000313" key="2">
    <source>
        <dbReference type="Proteomes" id="UP000299102"/>
    </source>
</evidence>